<accession>A0A1U7LSF7</accession>
<organism evidence="2 3">
    <name type="scientific">Neolecta irregularis (strain DAH-3)</name>
    <dbReference type="NCBI Taxonomy" id="1198029"/>
    <lineage>
        <taxon>Eukaryota</taxon>
        <taxon>Fungi</taxon>
        <taxon>Dikarya</taxon>
        <taxon>Ascomycota</taxon>
        <taxon>Taphrinomycotina</taxon>
        <taxon>Neolectales</taxon>
        <taxon>Neolectaceae</taxon>
        <taxon>Neolecta</taxon>
    </lineage>
</organism>
<reference evidence="2 3" key="1">
    <citation type="submission" date="2016-04" db="EMBL/GenBank/DDBJ databases">
        <title>Evolutionary innovation and constraint leading to complex multicellularity in the Ascomycota.</title>
        <authorList>
            <person name="Cisse O."/>
            <person name="Nguyen A."/>
            <person name="Hewitt D.A."/>
            <person name="Jedd G."/>
            <person name="Stajich J.E."/>
        </authorList>
    </citation>
    <scope>NUCLEOTIDE SEQUENCE [LARGE SCALE GENOMIC DNA]</scope>
    <source>
        <strain evidence="2 3">DAH-3</strain>
    </source>
</reference>
<evidence type="ECO:0000313" key="2">
    <source>
        <dbReference type="EMBL" id="OLL25451.1"/>
    </source>
</evidence>
<dbReference type="SUPFAM" id="SSF48464">
    <property type="entry name" value="ENTH/VHS domain"/>
    <property type="match status" value="1"/>
</dbReference>
<evidence type="ECO:0000259" key="1">
    <source>
        <dbReference type="PROSITE" id="PS51391"/>
    </source>
</evidence>
<dbReference type="STRING" id="1198029.A0A1U7LSF7"/>
<dbReference type="Proteomes" id="UP000186594">
    <property type="component" value="Unassembled WGS sequence"/>
</dbReference>
<evidence type="ECO:0000313" key="3">
    <source>
        <dbReference type="Proteomes" id="UP000186594"/>
    </source>
</evidence>
<dbReference type="PROSITE" id="PS51391">
    <property type="entry name" value="CID"/>
    <property type="match status" value="1"/>
</dbReference>
<gene>
    <name evidence="2" type="ORF">NEOLI_004492</name>
</gene>
<dbReference type="EMBL" id="LXFE01000404">
    <property type="protein sequence ID" value="OLL25451.1"/>
    <property type="molecule type" value="Genomic_DNA"/>
</dbReference>
<dbReference type="AlphaFoldDB" id="A0A1U7LSF7"/>
<dbReference type="OrthoDB" id="79367at2759"/>
<feature type="domain" description="CID" evidence="1">
    <location>
        <begin position="1"/>
        <end position="195"/>
    </location>
</feature>
<protein>
    <submittedName>
        <fullName evidence="2">Rpb7-binding protein seb1</fullName>
    </submittedName>
</protein>
<proteinExistence type="predicted"/>
<dbReference type="Gene3D" id="1.25.40.90">
    <property type="match status" value="2"/>
</dbReference>
<sequence length="221" mass="24244">MSAIDEFEKLLQALSASKNGISASKISSINALAISNVQVCIPLQGYGYYSYRDLETIGKHFKKTPGPLKLGVLYVVDSISRAYYDQARKTGQPLDSTDEGTFSGGLSRITAVIESLMNDVILHAPEDHKIMRASFEKQNISKTTYISIAPGPNIPRPLISPGIFADGKLLDIWEKAGTFPQDIMNSIRTKHFSSAPLDSPVRTKQGSSVELYTEARFDQVV</sequence>
<dbReference type="InterPro" id="IPR008942">
    <property type="entry name" value="ENTH_VHS"/>
</dbReference>
<dbReference type="InterPro" id="IPR006569">
    <property type="entry name" value="CID_dom"/>
</dbReference>
<dbReference type="SMART" id="SM00582">
    <property type="entry name" value="RPR"/>
    <property type="match status" value="1"/>
</dbReference>
<name>A0A1U7LSF7_NEOID</name>
<keyword evidence="3" id="KW-1185">Reference proteome</keyword>
<comment type="caution">
    <text evidence="2">The sequence shown here is derived from an EMBL/GenBank/DDBJ whole genome shotgun (WGS) entry which is preliminary data.</text>
</comment>